<organism evidence="2 3">
    <name type="scientific">Streptomyces luteolifulvus</name>
    <dbReference type="NCBI Taxonomy" id="2615112"/>
    <lineage>
        <taxon>Bacteria</taxon>
        <taxon>Bacillati</taxon>
        <taxon>Actinomycetota</taxon>
        <taxon>Actinomycetes</taxon>
        <taxon>Kitasatosporales</taxon>
        <taxon>Streptomycetaceae</taxon>
        <taxon>Streptomyces</taxon>
    </lineage>
</organism>
<dbReference type="InterPro" id="IPR036689">
    <property type="entry name" value="ESAT-6-like_sf"/>
</dbReference>
<gene>
    <name evidence="2" type="ORF">F7R91_34540</name>
</gene>
<proteinExistence type="predicted"/>
<protein>
    <recommendedName>
        <fullName evidence="4">WXG100 family type VII secretion target</fullName>
    </recommendedName>
</protein>
<name>A0A6H9UQF3_9ACTN</name>
<dbReference type="AlphaFoldDB" id="A0A6H9UQF3"/>
<dbReference type="RefSeq" id="WP_150956263.1">
    <property type="nucleotide sequence ID" value="NZ_VZRB01000037.1"/>
</dbReference>
<dbReference type="EMBL" id="VZRB01000037">
    <property type="protein sequence ID" value="KAB1140857.1"/>
    <property type="molecule type" value="Genomic_DNA"/>
</dbReference>
<keyword evidence="1" id="KW-0175">Coiled coil</keyword>
<reference evidence="2 3" key="1">
    <citation type="submission" date="2019-09" db="EMBL/GenBank/DDBJ databases">
        <title>Screening of Novel Bioactive Compounds from Soil-Associated.</title>
        <authorList>
            <person name="Zhao S."/>
        </authorList>
    </citation>
    <scope>NUCLEOTIDE SEQUENCE [LARGE SCALE GENOMIC DNA]</scope>
    <source>
        <strain evidence="2 3">HIT-DPA4</strain>
    </source>
</reference>
<sequence>MPGQMSNAQATRNGILALQQALAGVKRAQSDVLGTGENLSAGYRGGDGHAYQNLLTQWNGHCEVILKSLQDMINELENTGTQKAKLQQANQDAINQANAAYTQLV</sequence>
<accession>A0A6H9UQF3</accession>
<comment type="caution">
    <text evidence="2">The sequence shown here is derived from an EMBL/GenBank/DDBJ whole genome shotgun (WGS) entry which is preliminary data.</text>
</comment>
<evidence type="ECO:0000256" key="1">
    <source>
        <dbReference type="SAM" id="Coils"/>
    </source>
</evidence>
<dbReference type="Proteomes" id="UP000442707">
    <property type="component" value="Unassembled WGS sequence"/>
</dbReference>
<dbReference type="SUPFAM" id="SSF140453">
    <property type="entry name" value="EsxAB dimer-like"/>
    <property type="match status" value="1"/>
</dbReference>
<evidence type="ECO:0000313" key="2">
    <source>
        <dbReference type="EMBL" id="KAB1140857.1"/>
    </source>
</evidence>
<evidence type="ECO:0008006" key="4">
    <source>
        <dbReference type="Google" id="ProtNLM"/>
    </source>
</evidence>
<dbReference type="Gene3D" id="1.10.287.1060">
    <property type="entry name" value="ESAT-6-like"/>
    <property type="match status" value="1"/>
</dbReference>
<feature type="coiled-coil region" evidence="1">
    <location>
        <begin position="69"/>
        <end position="96"/>
    </location>
</feature>
<evidence type="ECO:0000313" key="3">
    <source>
        <dbReference type="Proteomes" id="UP000442707"/>
    </source>
</evidence>
<keyword evidence="3" id="KW-1185">Reference proteome</keyword>